<dbReference type="RefSeq" id="WP_038738949.1">
    <property type="nucleotide sequence ID" value="NZ_KN323088.1"/>
</dbReference>
<evidence type="ECO:0000256" key="2">
    <source>
        <dbReference type="ARBA" id="ARBA00001946"/>
    </source>
</evidence>
<dbReference type="NCBIfam" id="NF007980">
    <property type="entry name" value="PRK10707.1"/>
    <property type="match status" value="1"/>
</dbReference>
<sequence>MIRRPIIDPEVLPIETTGADLPVVRPSSMTPAGLRERFAEPPEWTQEPAETQLAHGVDPRSAAVLVPLVVRECGLTVLLTQRADHLNDHAGQISFPGGRREPDDRDANATALREAREEIALAHERVELLGALPDYLTGTGFCVTPVVGLVHPPFTVQPDTLEVAEIFEVPLDFLMNPAHHQVRVLRWEGGERRFFAMPYPRGPVGGQYFIWGATAGMLRNLYRFLSA</sequence>
<evidence type="ECO:0000256" key="1">
    <source>
        <dbReference type="ARBA" id="ARBA00001936"/>
    </source>
</evidence>
<dbReference type="InterPro" id="IPR000086">
    <property type="entry name" value="NUDIX_hydrolase_dom"/>
</dbReference>
<reference evidence="8 9" key="1">
    <citation type="submission" date="2014-08" db="EMBL/GenBank/DDBJ databases">
        <authorList>
            <person name="Bunnell A."/>
            <person name="Chain P.S."/>
            <person name="Chertkov O."/>
            <person name="Currie B.J."/>
            <person name="Daligault H.E."/>
            <person name="Davenport K.W."/>
            <person name="Davis C."/>
            <person name="Gleasner C.D."/>
            <person name="Johnson S.L."/>
            <person name="Kaestli M."/>
            <person name="Koren S."/>
            <person name="Kunde Y.A."/>
            <person name="Mayo M."/>
            <person name="McMurry K.K."/>
            <person name="Price E.P."/>
            <person name="Reitenga K.G."/>
            <person name="Robison R."/>
            <person name="Rosovitz M.J."/>
            <person name="Sarovich D.S."/>
            <person name="Teshima H."/>
        </authorList>
    </citation>
    <scope>NUCLEOTIDE SEQUENCE [LARGE SCALE GENOMIC DNA]</scope>
    <source>
        <strain evidence="8 9">MSHR44</strain>
    </source>
</reference>
<dbReference type="Pfam" id="PF00293">
    <property type="entry name" value="NUDIX"/>
    <property type="match status" value="1"/>
</dbReference>
<name>A0AA40MB18_BURPE</name>
<comment type="caution">
    <text evidence="8">The sequence shown here is derived from an EMBL/GenBank/DDBJ whole genome shotgun (WGS) entry which is preliminary data.</text>
</comment>
<dbReference type="PANTHER" id="PTHR12992">
    <property type="entry name" value="NUDIX HYDROLASE"/>
    <property type="match status" value="1"/>
</dbReference>
<feature type="domain" description="Nudix hydrolase" evidence="7">
    <location>
        <begin position="59"/>
        <end position="191"/>
    </location>
</feature>
<keyword evidence="5" id="KW-0460">Magnesium</keyword>
<dbReference type="Gene3D" id="3.90.79.10">
    <property type="entry name" value="Nucleoside Triphosphate Pyrophosphohydrolase"/>
    <property type="match status" value="1"/>
</dbReference>
<evidence type="ECO:0000256" key="5">
    <source>
        <dbReference type="ARBA" id="ARBA00022842"/>
    </source>
</evidence>
<comment type="cofactor">
    <cofactor evidence="1">
        <name>Mn(2+)</name>
        <dbReference type="ChEBI" id="CHEBI:29035"/>
    </cofactor>
</comment>
<dbReference type="Proteomes" id="UP000030475">
    <property type="component" value="Unassembled WGS sequence"/>
</dbReference>
<proteinExistence type="predicted"/>
<dbReference type="EMBL" id="JQIM01000010">
    <property type="protein sequence ID" value="KGX07296.1"/>
    <property type="molecule type" value="Genomic_DNA"/>
</dbReference>
<keyword evidence="3" id="KW-0479">Metal-binding</keyword>
<accession>A0AA40MB18</accession>
<comment type="cofactor">
    <cofactor evidence="2">
        <name>Mg(2+)</name>
        <dbReference type="ChEBI" id="CHEBI:18420"/>
    </cofactor>
</comment>
<keyword evidence="6" id="KW-0464">Manganese</keyword>
<dbReference type="CDD" id="cd03426">
    <property type="entry name" value="NUDIX_CoAse_Nudt7"/>
    <property type="match status" value="1"/>
</dbReference>
<dbReference type="GO" id="GO:0046872">
    <property type="term" value="F:metal ion binding"/>
    <property type="evidence" value="ECO:0007669"/>
    <property type="project" value="UniProtKB-KW"/>
</dbReference>
<dbReference type="InterPro" id="IPR015797">
    <property type="entry name" value="NUDIX_hydrolase-like_dom_sf"/>
</dbReference>
<evidence type="ECO:0000259" key="7">
    <source>
        <dbReference type="PROSITE" id="PS51462"/>
    </source>
</evidence>
<evidence type="ECO:0000256" key="3">
    <source>
        <dbReference type="ARBA" id="ARBA00022723"/>
    </source>
</evidence>
<dbReference type="InterPro" id="IPR045121">
    <property type="entry name" value="CoAse"/>
</dbReference>
<evidence type="ECO:0000313" key="8">
    <source>
        <dbReference type="EMBL" id="KGX07296.1"/>
    </source>
</evidence>
<organism evidence="8 9">
    <name type="scientific">Burkholderia pseudomallei</name>
    <name type="common">Pseudomonas pseudomallei</name>
    <dbReference type="NCBI Taxonomy" id="28450"/>
    <lineage>
        <taxon>Bacteria</taxon>
        <taxon>Pseudomonadati</taxon>
        <taxon>Pseudomonadota</taxon>
        <taxon>Betaproteobacteria</taxon>
        <taxon>Burkholderiales</taxon>
        <taxon>Burkholderiaceae</taxon>
        <taxon>Burkholderia</taxon>
        <taxon>pseudomallei group</taxon>
    </lineage>
</organism>
<gene>
    <name evidence="8" type="ORF">Y036_3025</name>
</gene>
<evidence type="ECO:0000256" key="6">
    <source>
        <dbReference type="ARBA" id="ARBA00023211"/>
    </source>
</evidence>
<dbReference type="SUPFAM" id="SSF55811">
    <property type="entry name" value="Nudix"/>
    <property type="match status" value="1"/>
</dbReference>
<evidence type="ECO:0000256" key="4">
    <source>
        <dbReference type="ARBA" id="ARBA00022801"/>
    </source>
</evidence>
<keyword evidence="4" id="KW-0378">Hydrolase</keyword>
<evidence type="ECO:0000313" key="9">
    <source>
        <dbReference type="Proteomes" id="UP000030475"/>
    </source>
</evidence>
<dbReference type="GO" id="GO:0010945">
    <property type="term" value="F:coenzyme A diphosphatase activity"/>
    <property type="evidence" value="ECO:0007669"/>
    <property type="project" value="InterPro"/>
</dbReference>
<protein>
    <submittedName>
        <fullName evidence="8">NUDIX domain protein</fullName>
    </submittedName>
</protein>
<dbReference type="PROSITE" id="PS51462">
    <property type="entry name" value="NUDIX"/>
    <property type="match status" value="1"/>
</dbReference>
<dbReference type="AlphaFoldDB" id="A0AA40MB18"/>
<dbReference type="PANTHER" id="PTHR12992:SF11">
    <property type="entry name" value="MITOCHONDRIAL COENZYME A DIPHOSPHATASE NUDT8"/>
    <property type="match status" value="1"/>
</dbReference>